<dbReference type="AlphaFoldDB" id="W7Y1A5"/>
<dbReference type="SUPFAM" id="SSF56300">
    <property type="entry name" value="Metallo-dependent phosphatases"/>
    <property type="match status" value="1"/>
</dbReference>
<dbReference type="PANTHER" id="PTHR34990:SF1">
    <property type="entry name" value="UDP-2,3-DIACYLGLUCOSAMINE HYDROLASE"/>
    <property type="match status" value="1"/>
</dbReference>
<dbReference type="Proteomes" id="UP000019402">
    <property type="component" value="Unassembled WGS sequence"/>
</dbReference>
<dbReference type="OrthoDB" id="9802481at2"/>
<protein>
    <submittedName>
        <fullName evidence="8">UDP-2,3-diacylglucosamine hydrolase</fullName>
    </submittedName>
</protein>
<accession>W7Y1A5</accession>
<keyword evidence="6" id="KW-0464">Manganese</keyword>
<dbReference type="GO" id="GO:0008758">
    <property type="term" value="F:UDP-2,3-diacylglucosamine hydrolase activity"/>
    <property type="evidence" value="ECO:0007669"/>
    <property type="project" value="TreeGrafter"/>
</dbReference>
<gene>
    <name evidence="8" type="ORF">JCM21142_346</name>
</gene>
<dbReference type="eggNOG" id="COG2908">
    <property type="taxonomic scope" value="Bacteria"/>
</dbReference>
<evidence type="ECO:0000256" key="6">
    <source>
        <dbReference type="ARBA" id="ARBA00023211"/>
    </source>
</evidence>
<evidence type="ECO:0000256" key="2">
    <source>
        <dbReference type="ARBA" id="ARBA00022519"/>
    </source>
</evidence>
<organism evidence="8 9">
    <name type="scientific">Saccharicrinis fermentans DSM 9555 = JCM 21142</name>
    <dbReference type="NCBI Taxonomy" id="869213"/>
    <lineage>
        <taxon>Bacteria</taxon>
        <taxon>Pseudomonadati</taxon>
        <taxon>Bacteroidota</taxon>
        <taxon>Bacteroidia</taxon>
        <taxon>Marinilabiliales</taxon>
        <taxon>Marinilabiliaceae</taxon>
        <taxon>Saccharicrinis</taxon>
    </lineage>
</organism>
<name>W7Y1A5_9BACT</name>
<keyword evidence="2" id="KW-0997">Cell inner membrane</keyword>
<evidence type="ECO:0000256" key="3">
    <source>
        <dbReference type="ARBA" id="ARBA00022723"/>
    </source>
</evidence>
<dbReference type="Pfam" id="PF00149">
    <property type="entry name" value="Metallophos"/>
    <property type="match status" value="1"/>
</dbReference>
<evidence type="ECO:0000259" key="7">
    <source>
        <dbReference type="Pfam" id="PF00149"/>
    </source>
</evidence>
<dbReference type="InterPro" id="IPR004843">
    <property type="entry name" value="Calcineurin-like_PHP"/>
</dbReference>
<dbReference type="GO" id="GO:0046872">
    <property type="term" value="F:metal ion binding"/>
    <property type="evidence" value="ECO:0007669"/>
    <property type="project" value="UniProtKB-KW"/>
</dbReference>
<dbReference type="InterPro" id="IPR029052">
    <property type="entry name" value="Metallo-depent_PP-like"/>
</dbReference>
<evidence type="ECO:0000313" key="8">
    <source>
        <dbReference type="EMBL" id="GAF01732.1"/>
    </source>
</evidence>
<dbReference type="Gene3D" id="3.60.21.10">
    <property type="match status" value="1"/>
</dbReference>
<proteinExistence type="predicted"/>
<keyword evidence="3" id="KW-0479">Metal-binding</keyword>
<evidence type="ECO:0000256" key="1">
    <source>
        <dbReference type="ARBA" id="ARBA00022475"/>
    </source>
</evidence>
<keyword evidence="1" id="KW-1003">Cell membrane</keyword>
<dbReference type="CDD" id="cd07398">
    <property type="entry name" value="MPP_YbbF-LpxH"/>
    <property type="match status" value="1"/>
</dbReference>
<sequence length="250" mass="29833">MKKGKKIYFASDVHLGAPSIKDGKKHEKIFVNWLDSIKEDTAELYLLGDIFDFWFEYRHVVPRGFSRFLGKICEFTDSGIPVHFFTGNHDIWVFDYLPKETGMIIHHDPYKVELNGKSFYLAHGDGLGPYDKAYNRLKWVFTNKFLQWMFARIHPNFAVGFARKWSKQSRLKNENSDESQFLGEDKEWLMLHARDILEKEHFDYFVFGHRHLAFHKDFMDNSHFIYLGDWVNHRSYGVWDGTKFELKFLQ</sequence>
<dbReference type="InterPro" id="IPR043461">
    <property type="entry name" value="LpxH-like"/>
</dbReference>
<keyword evidence="5" id="KW-0472">Membrane</keyword>
<evidence type="ECO:0000313" key="9">
    <source>
        <dbReference type="Proteomes" id="UP000019402"/>
    </source>
</evidence>
<reference evidence="8 9" key="1">
    <citation type="journal article" date="2014" name="Genome Announc.">
        <title>Draft Genome Sequence of Cytophaga fermentans JCM 21142T, a Facultative Anaerobe Isolated from Marine Mud.</title>
        <authorList>
            <person name="Starns D."/>
            <person name="Oshima K."/>
            <person name="Suda W."/>
            <person name="Iino T."/>
            <person name="Yuki M."/>
            <person name="Inoue J."/>
            <person name="Kitamura K."/>
            <person name="Iida T."/>
            <person name="Darby A."/>
            <person name="Hattori M."/>
            <person name="Ohkuma M."/>
        </authorList>
    </citation>
    <scope>NUCLEOTIDE SEQUENCE [LARGE SCALE GENOMIC DNA]</scope>
    <source>
        <strain evidence="8 9">JCM 21142</strain>
    </source>
</reference>
<evidence type="ECO:0000256" key="5">
    <source>
        <dbReference type="ARBA" id="ARBA00023136"/>
    </source>
</evidence>
<evidence type="ECO:0000256" key="4">
    <source>
        <dbReference type="ARBA" id="ARBA00022801"/>
    </source>
</evidence>
<keyword evidence="9" id="KW-1185">Reference proteome</keyword>
<dbReference type="GO" id="GO:0016020">
    <property type="term" value="C:membrane"/>
    <property type="evidence" value="ECO:0007669"/>
    <property type="project" value="GOC"/>
</dbReference>
<dbReference type="EMBL" id="BAMD01000002">
    <property type="protein sequence ID" value="GAF01732.1"/>
    <property type="molecule type" value="Genomic_DNA"/>
</dbReference>
<dbReference type="PANTHER" id="PTHR34990">
    <property type="entry name" value="UDP-2,3-DIACYLGLUCOSAMINE HYDROLASE-RELATED"/>
    <property type="match status" value="1"/>
</dbReference>
<dbReference type="GO" id="GO:0009245">
    <property type="term" value="P:lipid A biosynthetic process"/>
    <property type="evidence" value="ECO:0007669"/>
    <property type="project" value="TreeGrafter"/>
</dbReference>
<comment type="caution">
    <text evidence="8">The sequence shown here is derived from an EMBL/GenBank/DDBJ whole genome shotgun (WGS) entry which is preliminary data.</text>
</comment>
<keyword evidence="4 8" id="KW-0378">Hydrolase</keyword>
<dbReference type="RefSeq" id="WP_044211939.1">
    <property type="nucleotide sequence ID" value="NZ_BAMD01000002.1"/>
</dbReference>
<feature type="domain" description="Calcineurin-like phosphoesterase" evidence="7">
    <location>
        <begin position="6"/>
        <end position="211"/>
    </location>
</feature>
<dbReference type="STRING" id="869213.GCA_000517085_03158"/>